<sequence>MDIKTQKLESTFNSILENHPKIKNTTSKERIIKLRKLKKNIFLYRNEIKRALFEDFKKSSSDVDLTEIFPVISEIKHNIRHLNKWMKDKIVPTPLTLLGSKSYIKYEPKGIILIMTPWNFPINLTFVSIINAISAGNSIIIKPSEISEKTSIIIKKIVANTFDKNEIKVILGGTKTAQKLLKLKFNHILFIGSPSIGKIVMQEAAKNLASVTLELGGKSPTIIDEKCNINKAAKRIAWSKFLNNGQVCIAPDYLFVHNKIKEKFIKQLILSIKDLYSNDPIKSDDYCRIVNKKHFNRLINLLEDAKQLGSNIIYGGNINEKENFIEPTLLDNINEKSKMYKEEIFGPLLPIFNFNEIEEVIEFINKNEKPLALYIFSKNNNNIKTIIKNTSSGGVCINHSTLHYSNNNLPFGGINNSGTGRCHGIYGFHELSNKKSILKQVLPSSPTDFLFPPYNNFKNKLIEFTIKWL</sequence>
<protein>
    <recommendedName>
        <fullName evidence="4">Aldehyde dehydrogenase domain-containing protein</fullName>
    </recommendedName>
</protein>
<dbReference type="InterPro" id="IPR029510">
    <property type="entry name" value="Ald_DH_CS_GLU"/>
</dbReference>
<dbReference type="SUPFAM" id="SSF53720">
    <property type="entry name" value="ALDH-like"/>
    <property type="match status" value="1"/>
</dbReference>
<dbReference type="InterPro" id="IPR016162">
    <property type="entry name" value="Ald_DH_N"/>
</dbReference>
<dbReference type="Gene3D" id="3.40.605.10">
    <property type="entry name" value="Aldehyde Dehydrogenase, Chain A, domain 1"/>
    <property type="match status" value="1"/>
</dbReference>
<proteinExistence type="inferred from homology"/>
<comment type="similarity">
    <text evidence="1">Belongs to the aldehyde dehydrogenase family.</text>
</comment>
<dbReference type="PROSITE" id="PS00687">
    <property type="entry name" value="ALDEHYDE_DEHYDR_GLU"/>
    <property type="match status" value="1"/>
</dbReference>
<accession>A0A381QKU4</accession>
<dbReference type="FunFam" id="3.40.309.10:FF:000003">
    <property type="entry name" value="Aldehyde dehydrogenase"/>
    <property type="match status" value="1"/>
</dbReference>
<dbReference type="InterPro" id="IPR015590">
    <property type="entry name" value="Aldehyde_DH_dom"/>
</dbReference>
<dbReference type="PROSITE" id="PS00070">
    <property type="entry name" value="ALDEHYDE_DEHYDR_CYS"/>
    <property type="match status" value="1"/>
</dbReference>
<evidence type="ECO:0000259" key="4">
    <source>
        <dbReference type="Pfam" id="PF00171"/>
    </source>
</evidence>
<dbReference type="InterPro" id="IPR016163">
    <property type="entry name" value="Ald_DH_C"/>
</dbReference>
<dbReference type="GO" id="GO:0006081">
    <property type="term" value="P:aldehyde metabolic process"/>
    <property type="evidence" value="ECO:0007669"/>
    <property type="project" value="InterPro"/>
</dbReference>
<name>A0A381QKU4_9ZZZZ</name>
<organism evidence="5">
    <name type="scientific">marine metagenome</name>
    <dbReference type="NCBI Taxonomy" id="408172"/>
    <lineage>
        <taxon>unclassified sequences</taxon>
        <taxon>metagenomes</taxon>
        <taxon>ecological metagenomes</taxon>
    </lineage>
</organism>
<dbReference type="PANTHER" id="PTHR43570">
    <property type="entry name" value="ALDEHYDE DEHYDROGENASE"/>
    <property type="match status" value="1"/>
</dbReference>
<evidence type="ECO:0000256" key="1">
    <source>
        <dbReference type="ARBA" id="ARBA00009986"/>
    </source>
</evidence>
<dbReference type="InterPro" id="IPR016161">
    <property type="entry name" value="Ald_DH/histidinol_DH"/>
</dbReference>
<dbReference type="InterPro" id="IPR012394">
    <property type="entry name" value="Aldehyde_DH_NAD(P)"/>
</dbReference>
<keyword evidence="3" id="KW-0520">NAD</keyword>
<dbReference type="Pfam" id="PF00171">
    <property type="entry name" value="Aldedh"/>
    <property type="match status" value="1"/>
</dbReference>
<dbReference type="GO" id="GO:0005737">
    <property type="term" value="C:cytoplasm"/>
    <property type="evidence" value="ECO:0007669"/>
    <property type="project" value="TreeGrafter"/>
</dbReference>
<dbReference type="Gene3D" id="3.40.309.10">
    <property type="entry name" value="Aldehyde Dehydrogenase, Chain A, domain 2"/>
    <property type="match status" value="1"/>
</dbReference>
<gene>
    <name evidence="5" type="ORF">METZ01_LOCUS32829</name>
</gene>
<evidence type="ECO:0000256" key="2">
    <source>
        <dbReference type="ARBA" id="ARBA00023002"/>
    </source>
</evidence>
<dbReference type="PANTHER" id="PTHR43570:SF20">
    <property type="entry name" value="ALDEHYDE DEHYDROGENASE ALDX-RELATED"/>
    <property type="match status" value="1"/>
</dbReference>
<dbReference type="AlphaFoldDB" id="A0A381QKU4"/>
<reference evidence="5" key="1">
    <citation type="submission" date="2018-05" db="EMBL/GenBank/DDBJ databases">
        <authorList>
            <person name="Lanie J.A."/>
            <person name="Ng W.-L."/>
            <person name="Kazmierczak K.M."/>
            <person name="Andrzejewski T.M."/>
            <person name="Davidsen T.M."/>
            <person name="Wayne K.J."/>
            <person name="Tettelin H."/>
            <person name="Glass J.I."/>
            <person name="Rusch D."/>
            <person name="Podicherti R."/>
            <person name="Tsui H.-C.T."/>
            <person name="Winkler M.E."/>
        </authorList>
    </citation>
    <scope>NUCLEOTIDE SEQUENCE</scope>
</reference>
<dbReference type="InterPro" id="IPR016160">
    <property type="entry name" value="Ald_DH_CS_CYS"/>
</dbReference>
<dbReference type="EMBL" id="UINC01001408">
    <property type="protein sequence ID" value="SUZ79975.1"/>
    <property type="molecule type" value="Genomic_DNA"/>
</dbReference>
<evidence type="ECO:0000313" key="5">
    <source>
        <dbReference type="EMBL" id="SUZ79975.1"/>
    </source>
</evidence>
<dbReference type="PIRSF" id="PIRSF036492">
    <property type="entry name" value="ALDH"/>
    <property type="match status" value="1"/>
</dbReference>
<keyword evidence="2" id="KW-0560">Oxidoreductase</keyword>
<evidence type="ECO:0000256" key="3">
    <source>
        <dbReference type="ARBA" id="ARBA00023027"/>
    </source>
</evidence>
<dbReference type="GO" id="GO:0004029">
    <property type="term" value="F:aldehyde dehydrogenase (NAD+) activity"/>
    <property type="evidence" value="ECO:0007669"/>
    <property type="project" value="TreeGrafter"/>
</dbReference>
<feature type="domain" description="Aldehyde dehydrogenase" evidence="4">
    <location>
        <begin position="9"/>
        <end position="437"/>
    </location>
</feature>